<feature type="chain" id="PRO_5012077116" evidence="2">
    <location>
        <begin position="24"/>
        <end position="92"/>
    </location>
</feature>
<dbReference type="STRING" id="475255.SAMN04488101_10973"/>
<dbReference type="RefSeq" id="WP_084290515.1">
    <property type="nucleotide sequence ID" value="NZ_FWYB01000009.1"/>
</dbReference>
<feature type="compositionally biased region" description="Basic and acidic residues" evidence="1">
    <location>
        <begin position="36"/>
        <end position="55"/>
    </location>
</feature>
<evidence type="ECO:0000313" key="3">
    <source>
        <dbReference type="EMBL" id="SMD03402.1"/>
    </source>
</evidence>
<reference evidence="3 4" key="1">
    <citation type="submission" date="2017-04" db="EMBL/GenBank/DDBJ databases">
        <authorList>
            <person name="Afonso C.L."/>
            <person name="Miller P.J."/>
            <person name="Scott M.A."/>
            <person name="Spackman E."/>
            <person name="Goraichik I."/>
            <person name="Dimitrov K.M."/>
            <person name="Suarez D.L."/>
            <person name="Swayne D.E."/>
        </authorList>
    </citation>
    <scope>NUCLEOTIDE SEQUENCE [LARGE SCALE GENOMIC DNA]</scope>
    <source>
        <strain evidence="3 4">DSM 19625</strain>
    </source>
</reference>
<dbReference type="Proteomes" id="UP000192678">
    <property type="component" value="Unassembled WGS sequence"/>
</dbReference>
<evidence type="ECO:0000313" key="4">
    <source>
        <dbReference type="Proteomes" id="UP000192678"/>
    </source>
</evidence>
<evidence type="ECO:0000256" key="2">
    <source>
        <dbReference type="SAM" id="SignalP"/>
    </source>
</evidence>
<sequence length="92" mass="10410">MDRSFVFKALLFFILALPKWTSASVLAVDTAGYNLQDEKKDKSKEKSDPKQEPVKPDISTVPKARKQSRPPVVKPNIKAKPIKVIRPNIKRP</sequence>
<name>A0A1W2E1W5_9SPHI</name>
<feature type="signal peptide" evidence="2">
    <location>
        <begin position="1"/>
        <end position="23"/>
    </location>
</feature>
<organism evidence="3 4">
    <name type="scientific">Pedobacter nyackensis</name>
    <dbReference type="NCBI Taxonomy" id="475255"/>
    <lineage>
        <taxon>Bacteria</taxon>
        <taxon>Pseudomonadati</taxon>
        <taxon>Bacteroidota</taxon>
        <taxon>Sphingobacteriia</taxon>
        <taxon>Sphingobacteriales</taxon>
        <taxon>Sphingobacteriaceae</taxon>
        <taxon>Pedobacter</taxon>
    </lineage>
</organism>
<gene>
    <name evidence="3" type="ORF">SAMN04488101_10973</name>
</gene>
<feature type="compositionally biased region" description="Basic residues" evidence="1">
    <location>
        <begin position="80"/>
        <end position="92"/>
    </location>
</feature>
<keyword evidence="2" id="KW-0732">Signal</keyword>
<proteinExistence type="predicted"/>
<accession>A0A1W2E1W5</accession>
<evidence type="ECO:0000256" key="1">
    <source>
        <dbReference type="SAM" id="MobiDB-lite"/>
    </source>
</evidence>
<keyword evidence="4" id="KW-1185">Reference proteome</keyword>
<feature type="region of interest" description="Disordered" evidence="1">
    <location>
        <begin position="36"/>
        <end position="92"/>
    </location>
</feature>
<dbReference type="AlphaFoldDB" id="A0A1W2E1W5"/>
<protein>
    <submittedName>
        <fullName evidence="3">Uncharacterized protein</fullName>
    </submittedName>
</protein>
<dbReference type="OrthoDB" id="10013713at2"/>
<dbReference type="EMBL" id="FWYB01000009">
    <property type="protein sequence ID" value="SMD03402.1"/>
    <property type="molecule type" value="Genomic_DNA"/>
</dbReference>